<name>A0A9D1P3D5_9FIRM</name>
<dbReference type="CDD" id="cd00093">
    <property type="entry name" value="HTH_XRE"/>
    <property type="match status" value="1"/>
</dbReference>
<dbReference type="SUPFAM" id="SSF47413">
    <property type="entry name" value="lambda repressor-like DNA-binding domains"/>
    <property type="match status" value="1"/>
</dbReference>
<gene>
    <name evidence="1" type="ORF">IAB71_08615</name>
</gene>
<dbReference type="InterPro" id="IPR001387">
    <property type="entry name" value="Cro/C1-type_HTH"/>
</dbReference>
<evidence type="ECO:0000313" key="1">
    <source>
        <dbReference type="EMBL" id="HIV25816.1"/>
    </source>
</evidence>
<dbReference type="Proteomes" id="UP000824169">
    <property type="component" value="Unassembled WGS sequence"/>
</dbReference>
<organism evidence="1 2">
    <name type="scientific">Candidatus Scatomonas pullistercoris</name>
    <dbReference type="NCBI Taxonomy" id="2840920"/>
    <lineage>
        <taxon>Bacteria</taxon>
        <taxon>Bacillati</taxon>
        <taxon>Bacillota</taxon>
        <taxon>Clostridia</taxon>
        <taxon>Lachnospirales</taxon>
        <taxon>Lachnospiraceae</taxon>
        <taxon>Lachnospiraceae incertae sedis</taxon>
        <taxon>Candidatus Scatomonas</taxon>
    </lineage>
</organism>
<dbReference type="EMBL" id="DVOO01000027">
    <property type="protein sequence ID" value="HIV25816.1"/>
    <property type="molecule type" value="Genomic_DNA"/>
</dbReference>
<accession>A0A9D1P3D5</accession>
<evidence type="ECO:0000313" key="2">
    <source>
        <dbReference type="Proteomes" id="UP000824169"/>
    </source>
</evidence>
<reference evidence="1" key="2">
    <citation type="journal article" date="2021" name="PeerJ">
        <title>Extensive microbial diversity within the chicken gut microbiome revealed by metagenomics and culture.</title>
        <authorList>
            <person name="Gilroy R."/>
            <person name="Ravi A."/>
            <person name="Getino M."/>
            <person name="Pursley I."/>
            <person name="Horton D.L."/>
            <person name="Alikhan N.F."/>
            <person name="Baker D."/>
            <person name="Gharbi K."/>
            <person name="Hall N."/>
            <person name="Watson M."/>
            <person name="Adriaenssens E.M."/>
            <person name="Foster-Nyarko E."/>
            <person name="Jarju S."/>
            <person name="Secka A."/>
            <person name="Antonio M."/>
            <person name="Oren A."/>
            <person name="Chaudhuri R.R."/>
            <person name="La Ragione R."/>
            <person name="Hildebrand F."/>
            <person name="Pallen M.J."/>
        </authorList>
    </citation>
    <scope>NUCLEOTIDE SEQUENCE</scope>
    <source>
        <strain evidence="1">CHK188-20938</strain>
    </source>
</reference>
<reference evidence="1" key="1">
    <citation type="submission" date="2020-10" db="EMBL/GenBank/DDBJ databases">
        <authorList>
            <person name="Gilroy R."/>
        </authorList>
    </citation>
    <scope>NUCLEOTIDE SEQUENCE</scope>
    <source>
        <strain evidence="1">CHK188-20938</strain>
    </source>
</reference>
<proteinExistence type="predicted"/>
<dbReference type="GO" id="GO:0003677">
    <property type="term" value="F:DNA binding"/>
    <property type="evidence" value="ECO:0007669"/>
    <property type="project" value="InterPro"/>
</dbReference>
<protein>
    <submittedName>
        <fullName evidence="1">Helix-turn-helix transcriptional regulator</fullName>
    </submittedName>
</protein>
<dbReference type="AlphaFoldDB" id="A0A9D1P3D5"/>
<sequence>MSEFSNLLSELIQSENINVASLTRYCGLDRSTMYKLINGKRSPASRELVQKIAEFIHLNPWERQRLMEAYNLTRLGPETYYQRRDILQFILNLNEFRKRPALPEDSVPEKFSGLRGDAVPLSGRLQVSAAVHSIFRQAAASDSSRNEIGILAQPELLKSLNLLPVLTGTGNNLKVQHIICLNSTPPAVPPRYNYNLQGLGGIVAFFGTGCQYEPFYYYDHLENHDSSFHLMSCLFLSEEGAVLCSTDLSDGYFFRSGEMTAPLRQHFQKLLSLARPMVLSFRSSQLFQLEQMPQLVSKSRDAFSLSYAPCLGSCLTPELLDKYLCGNLPERESLLERLTAYLGTSVWTHNYFSGEGLEQFMKTGQIPELPAELFGPLEPGDRIRLLRQYAELQNSGLDIRMYGGYLNQYPPNFHLLSGSNLGYMLFIDPSGRCSCLILEEANLIRAFFDFSSSLAEMELLASAQETHGALQRVLDTFGG</sequence>
<comment type="caution">
    <text evidence="1">The sequence shown here is derived from an EMBL/GenBank/DDBJ whole genome shotgun (WGS) entry which is preliminary data.</text>
</comment>
<dbReference type="InterPro" id="IPR010982">
    <property type="entry name" value="Lambda_DNA-bd_dom_sf"/>
</dbReference>